<keyword evidence="2" id="KW-0966">Cell projection</keyword>
<proteinExistence type="predicted"/>
<name>A0A7G2DC74_9EURY</name>
<keyword evidence="1" id="KW-0812">Transmembrane</keyword>
<dbReference type="Proteomes" id="UP000516304">
    <property type="component" value="Chromosome TIRI35C"/>
</dbReference>
<evidence type="ECO:0000256" key="1">
    <source>
        <dbReference type="SAM" id="Phobius"/>
    </source>
</evidence>
<organism evidence="2 3">
    <name type="scientific">Thermococcus camini</name>
    <dbReference type="NCBI Taxonomy" id="2016373"/>
    <lineage>
        <taxon>Archaea</taxon>
        <taxon>Methanobacteriati</taxon>
        <taxon>Methanobacteriota</taxon>
        <taxon>Thermococci</taxon>
        <taxon>Thermococcales</taxon>
        <taxon>Thermococcaceae</taxon>
        <taxon>Thermococcus</taxon>
    </lineage>
</organism>
<keyword evidence="3" id="KW-1185">Reference proteome</keyword>
<keyword evidence="2" id="KW-0969">Cilium</keyword>
<keyword evidence="2" id="KW-0282">Flagellum</keyword>
<evidence type="ECO:0000313" key="3">
    <source>
        <dbReference type="Proteomes" id="UP000516304"/>
    </source>
</evidence>
<dbReference type="GeneID" id="58919157"/>
<keyword evidence="1" id="KW-0472">Membrane</keyword>
<dbReference type="EMBL" id="LR881183">
    <property type="protein sequence ID" value="CAD5244570.1"/>
    <property type="molecule type" value="Genomic_DNA"/>
</dbReference>
<sequence length="169" mass="18316">MGLSVPAAFAVIVTAALVSFGLLYTSGESAYSMIHEAGEDYNQMVLRAKTAELALSSYNYTTDGTVLVYDMTFNLTNEGTTLSPARWAFIYDGRLDDSAILISGDEYLLPGDSMTVTVQNIPKVELEVHSLVISTEVGCALKVKWEWVGNRTNGSPRVVGSAWYCPVEG</sequence>
<reference evidence="2 3" key="1">
    <citation type="submission" date="2020-09" db="EMBL/GenBank/DDBJ databases">
        <authorList>
            <person name="Courtine D."/>
        </authorList>
    </citation>
    <scope>NUCLEOTIDE SEQUENCE [LARGE SCALE GENOMIC DNA]</scope>
    <source>
        <strain evidence="2 3">IRI35c</strain>
    </source>
</reference>
<gene>
    <name evidence="2" type="ORF">TIRI35C_1416</name>
</gene>
<keyword evidence="1" id="KW-1133">Transmembrane helix</keyword>
<feature type="transmembrane region" description="Helical" evidence="1">
    <location>
        <begin position="6"/>
        <end position="25"/>
    </location>
</feature>
<protein>
    <submittedName>
        <fullName evidence="2">Putative flagella-related protein</fullName>
    </submittedName>
</protein>
<dbReference type="RefSeq" id="WP_188202297.1">
    <property type="nucleotide sequence ID" value="NZ_LR881183.1"/>
</dbReference>
<dbReference type="AlphaFoldDB" id="A0A7G2DC74"/>
<dbReference type="KEGG" id="tcq:TIRI35C_1416"/>
<accession>A0A7G2DC74</accession>
<evidence type="ECO:0000313" key="2">
    <source>
        <dbReference type="EMBL" id="CAD5244570.1"/>
    </source>
</evidence>